<reference evidence="2" key="1">
    <citation type="submission" date="2019-05" db="EMBL/GenBank/DDBJ databases">
        <title>The de novo reference genome and transcriptome assemblies of the wild tomato species Solanum chilense.</title>
        <authorList>
            <person name="Stam R."/>
            <person name="Nosenko T."/>
            <person name="Hoerger A.C."/>
            <person name="Stephan W."/>
            <person name="Seidel M.A."/>
            <person name="Kuhn J.M.M."/>
            <person name="Haberer G."/>
            <person name="Tellier A."/>
        </authorList>
    </citation>
    <scope>NUCLEOTIDE SEQUENCE</scope>
    <source>
        <tissue evidence="2">Mature leaves</tissue>
    </source>
</reference>
<comment type="caution">
    <text evidence="2">The sequence shown here is derived from an EMBL/GenBank/DDBJ whole genome shotgun (WGS) entry which is preliminary data.</text>
</comment>
<accession>A0A6N2AYD6</accession>
<sequence>MEVHQRLDAFELRVFTRPASIVDLTTLQDVVESLRAYMDAILEAWVPEFEATSAEPAKDTVMDALFSTTTPSPQPREHTKRHRSREDDETRSRKRDHIELEAARRSSLIDEEAQQMRAQEVAVGASSSRIAYVERSTTEGTIIAVYTTDGVLTTEGAGFEKLDPTSC</sequence>
<name>A0A6N2AYD6_SOLCI</name>
<protein>
    <submittedName>
        <fullName evidence="2">Uncharacterized protein</fullName>
    </submittedName>
</protein>
<evidence type="ECO:0000313" key="2">
    <source>
        <dbReference type="EMBL" id="TMW86778.1"/>
    </source>
</evidence>
<dbReference type="AlphaFoldDB" id="A0A6N2AYD6"/>
<organism evidence="2">
    <name type="scientific">Solanum chilense</name>
    <name type="common">Tomato</name>
    <name type="synonym">Lycopersicon chilense</name>
    <dbReference type="NCBI Taxonomy" id="4083"/>
    <lineage>
        <taxon>Eukaryota</taxon>
        <taxon>Viridiplantae</taxon>
        <taxon>Streptophyta</taxon>
        <taxon>Embryophyta</taxon>
        <taxon>Tracheophyta</taxon>
        <taxon>Spermatophyta</taxon>
        <taxon>Magnoliopsida</taxon>
        <taxon>eudicotyledons</taxon>
        <taxon>Gunneridae</taxon>
        <taxon>Pentapetalae</taxon>
        <taxon>asterids</taxon>
        <taxon>lamiids</taxon>
        <taxon>Solanales</taxon>
        <taxon>Solanaceae</taxon>
        <taxon>Solanoideae</taxon>
        <taxon>Solaneae</taxon>
        <taxon>Solanum</taxon>
        <taxon>Solanum subgen. Lycopersicon</taxon>
    </lineage>
</organism>
<gene>
    <name evidence="2" type="ORF">EJD97_020895</name>
</gene>
<feature type="compositionally biased region" description="Basic and acidic residues" evidence="1">
    <location>
        <begin position="84"/>
        <end position="96"/>
    </location>
</feature>
<proteinExistence type="predicted"/>
<dbReference type="EMBL" id="RXGB01006180">
    <property type="protein sequence ID" value="TMW86778.1"/>
    <property type="molecule type" value="Genomic_DNA"/>
</dbReference>
<feature type="region of interest" description="Disordered" evidence="1">
    <location>
        <begin position="66"/>
        <end position="96"/>
    </location>
</feature>
<evidence type="ECO:0000256" key="1">
    <source>
        <dbReference type="SAM" id="MobiDB-lite"/>
    </source>
</evidence>